<dbReference type="GO" id="GO:0009982">
    <property type="term" value="F:pseudouridine synthase activity"/>
    <property type="evidence" value="ECO:0007669"/>
    <property type="project" value="InterPro"/>
</dbReference>
<dbReference type="Proteomes" id="UP000722957">
    <property type="component" value="Unassembled WGS sequence"/>
</dbReference>
<accession>A0AAW4ANN8</accession>
<dbReference type="GO" id="GO:0003723">
    <property type="term" value="F:RNA binding"/>
    <property type="evidence" value="ECO:0007669"/>
    <property type="project" value="InterPro"/>
</dbReference>
<dbReference type="GO" id="GO:0001522">
    <property type="term" value="P:pseudouridine synthesis"/>
    <property type="evidence" value="ECO:0007669"/>
    <property type="project" value="InterPro"/>
</dbReference>
<name>A0AAW4ANN8_VIBAN</name>
<dbReference type="GO" id="GO:0140098">
    <property type="term" value="F:catalytic activity, acting on RNA"/>
    <property type="evidence" value="ECO:0007669"/>
    <property type="project" value="UniProtKB-ARBA"/>
</dbReference>
<dbReference type="GO" id="GO:0006396">
    <property type="term" value="P:RNA processing"/>
    <property type="evidence" value="ECO:0007669"/>
    <property type="project" value="UniProtKB-ARBA"/>
</dbReference>
<dbReference type="EMBL" id="RDOM01000092">
    <property type="protein sequence ID" value="MBF4274107.1"/>
    <property type="molecule type" value="Genomic_DNA"/>
</dbReference>
<gene>
    <name evidence="1" type="ORF">EAY07_19215</name>
</gene>
<dbReference type="InterPro" id="IPR042092">
    <property type="entry name" value="PsdUridine_s_RsuA/RluB/E/F_cat"/>
</dbReference>
<dbReference type="SUPFAM" id="SSF55120">
    <property type="entry name" value="Pseudouridine synthase"/>
    <property type="match status" value="1"/>
</dbReference>
<sequence length="62" mass="7168">GLWRAYRLTITEGKFHQIKRMFSAVGNRVVSLHREAIGSVNLDVEVGKWRYLTDCEVQSFAK</sequence>
<evidence type="ECO:0000313" key="1">
    <source>
        <dbReference type="EMBL" id="MBF4274107.1"/>
    </source>
</evidence>
<feature type="non-terminal residue" evidence="1">
    <location>
        <position position="1"/>
    </location>
</feature>
<evidence type="ECO:0000313" key="2">
    <source>
        <dbReference type="Proteomes" id="UP000722957"/>
    </source>
</evidence>
<dbReference type="Gene3D" id="3.30.70.1560">
    <property type="entry name" value="Alpha-L RNA-binding motif"/>
    <property type="match status" value="1"/>
</dbReference>
<dbReference type="AlphaFoldDB" id="A0AAW4ANN8"/>
<protein>
    <submittedName>
        <fullName evidence="1">16S rRNA pseudouridine(516) synthase</fullName>
    </submittedName>
</protein>
<proteinExistence type="predicted"/>
<reference evidence="1 2" key="1">
    <citation type="journal article" date="2021" name="PeerJ">
        <title>Analysis of 44 Vibrio anguillarum genomes reveals high genetic diversity.</title>
        <authorList>
            <person name="Hansen M.J."/>
            <person name="Dalsgaard I."/>
        </authorList>
    </citation>
    <scope>NUCLEOTIDE SEQUENCE [LARGE SCALE GENOMIC DNA]</scope>
    <source>
        <strain evidence="1 2">17-16730-2A</strain>
    </source>
</reference>
<dbReference type="InterPro" id="IPR020103">
    <property type="entry name" value="PsdUridine_synth_cat_dom_sf"/>
</dbReference>
<organism evidence="1 2">
    <name type="scientific">Vibrio anguillarum</name>
    <name type="common">Listonella anguillarum</name>
    <dbReference type="NCBI Taxonomy" id="55601"/>
    <lineage>
        <taxon>Bacteria</taxon>
        <taxon>Pseudomonadati</taxon>
        <taxon>Pseudomonadota</taxon>
        <taxon>Gammaproteobacteria</taxon>
        <taxon>Vibrionales</taxon>
        <taxon>Vibrionaceae</taxon>
        <taxon>Vibrio</taxon>
    </lineage>
</organism>
<comment type="caution">
    <text evidence="1">The sequence shown here is derived from an EMBL/GenBank/DDBJ whole genome shotgun (WGS) entry which is preliminary data.</text>
</comment>